<dbReference type="EMBL" id="QUTB01001817">
    <property type="protein sequence ID" value="RHY74843.1"/>
    <property type="molecule type" value="Genomic_DNA"/>
</dbReference>
<evidence type="ECO:0000313" key="6">
    <source>
        <dbReference type="EMBL" id="RHY52303.1"/>
    </source>
</evidence>
<reference evidence="11 12" key="2">
    <citation type="submission" date="2018-08" db="EMBL/GenBank/DDBJ databases">
        <title>Aphanomyces genome sequencing and annotation.</title>
        <authorList>
            <person name="Minardi D."/>
            <person name="Oidtmann B."/>
            <person name="Van Der Giezen M."/>
            <person name="Studholme D.J."/>
        </authorList>
    </citation>
    <scope>NUCLEOTIDE SEQUENCE [LARGE SCALE GENOMIC DNA]</scope>
    <source>
        <strain evidence="9 13">197901</strain>
        <strain evidence="5 15">D2</strain>
        <strain evidence="8 18">FDL457</strain>
        <strain evidence="3 11">Kv</strain>
        <strain evidence="6 12">SA</strain>
        <strain evidence="7 17">Si</strain>
        <strain evidence="4 14">Yx</strain>
    </source>
</reference>
<dbReference type="AlphaFoldDB" id="A0A397CIJ0"/>
<evidence type="ECO:0000313" key="14">
    <source>
        <dbReference type="Proteomes" id="UP000266239"/>
    </source>
</evidence>
<evidence type="ECO:0000313" key="7">
    <source>
        <dbReference type="EMBL" id="RHY74843.1"/>
    </source>
</evidence>
<dbReference type="VEuPathDB" id="FungiDB:H257_13836"/>
<dbReference type="Proteomes" id="UP000286510">
    <property type="component" value="Unassembled WGS sequence"/>
</dbReference>
<evidence type="ECO:0000313" key="16">
    <source>
        <dbReference type="Proteomes" id="UP000275652"/>
    </source>
</evidence>
<dbReference type="Proteomes" id="UP000283543">
    <property type="component" value="Unassembled WGS sequence"/>
</dbReference>
<proteinExistence type="predicted"/>
<evidence type="ECO:0000313" key="10">
    <source>
        <dbReference type="EMBL" id="RLO04936.1"/>
    </source>
</evidence>
<keyword evidence="2" id="KW-0472">Membrane</keyword>
<feature type="region of interest" description="Disordered" evidence="1">
    <location>
        <begin position="209"/>
        <end position="246"/>
    </location>
</feature>
<evidence type="ECO:0000313" key="13">
    <source>
        <dbReference type="Proteomes" id="UP000266196"/>
    </source>
</evidence>
<feature type="compositionally biased region" description="Low complexity" evidence="1">
    <location>
        <begin position="217"/>
        <end position="230"/>
    </location>
</feature>
<evidence type="ECO:0000313" key="8">
    <source>
        <dbReference type="EMBL" id="RHY86932.1"/>
    </source>
</evidence>
<dbReference type="Proteomes" id="UP000265716">
    <property type="component" value="Unassembled WGS sequence"/>
</dbReference>
<evidence type="ECO:0000313" key="17">
    <source>
        <dbReference type="Proteomes" id="UP000283543"/>
    </source>
</evidence>
<evidence type="ECO:0000313" key="9">
    <source>
        <dbReference type="EMBL" id="RHZ22446.1"/>
    </source>
</evidence>
<dbReference type="EMBL" id="QUTD01008367">
    <property type="protein sequence ID" value="RHY46523.1"/>
    <property type="molecule type" value="Genomic_DNA"/>
</dbReference>
<reference evidence="10 16" key="1">
    <citation type="journal article" date="2018" name="J. Invertebr. Pathol.">
        <title>New genotyping method for the causative agent of crayfish plague (Aphanomyces astaci) based on whole genome data.</title>
        <authorList>
            <person name="Minardi D."/>
            <person name="Studholme D.J."/>
            <person name="van der Giezen M."/>
            <person name="Pretto T."/>
            <person name="Oidtmann B."/>
        </authorList>
    </citation>
    <scope>NUCLEOTIDE SEQUENCE [LARGE SCALE GENOMIC DNA]</scope>
    <source>
        <strain evidence="10 16">KB13</strain>
    </source>
</reference>
<organism evidence="5 15">
    <name type="scientific">Aphanomyces astaci</name>
    <name type="common">Crayfish plague agent</name>
    <dbReference type="NCBI Taxonomy" id="112090"/>
    <lineage>
        <taxon>Eukaryota</taxon>
        <taxon>Sar</taxon>
        <taxon>Stramenopiles</taxon>
        <taxon>Oomycota</taxon>
        <taxon>Saprolegniomycetes</taxon>
        <taxon>Saprolegniales</taxon>
        <taxon>Verrucalvaceae</taxon>
        <taxon>Aphanomyces</taxon>
    </lineage>
</organism>
<sequence length="246" mass="26060">MVAVSMQYVASPTTLTDVHVAAWLRRWTWSVAATTTHSAAPTATHSFLAVAFVCVATSSSSMQANAYASPVQRALDVPVAMANDVARLTTLLATLSQLPSASEQDRAIQDARPVFIRVDKDKLMQLLKDVPEAVKDRVVVASLQANDPSSTSSHDHGFVAAISPYFGSGMILGLIVLVLALVFRAFNPYRALASDAAIIAHVMDKLQDEDRHGSSQDATPDASTPTSTSACLGKPLPMPTTSIAVV</sequence>
<dbReference type="EMBL" id="QUTI01027962">
    <property type="protein sequence ID" value="RLO04936.1"/>
    <property type="molecule type" value="Genomic_DNA"/>
</dbReference>
<accession>A0A397CIJ0</accession>
<evidence type="ECO:0000313" key="11">
    <source>
        <dbReference type="Proteomes" id="UP000265427"/>
    </source>
</evidence>
<evidence type="ECO:0000313" key="12">
    <source>
        <dbReference type="Proteomes" id="UP000265716"/>
    </source>
</evidence>
<evidence type="ECO:0000313" key="5">
    <source>
        <dbReference type="EMBL" id="RHY46523.1"/>
    </source>
</evidence>
<keyword evidence="2" id="KW-0812">Transmembrane</keyword>
<evidence type="ECO:0000256" key="1">
    <source>
        <dbReference type="SAM" id="MobiDB-lite"/>
    </source>
</evidence>
<dbReference type="EMBL" id="QUTE01008817">
    <property type="protein sequence ID" value="RHZ22446.1"/>
    <property type="molecule type" value="Genomic_DNA"/>
</dbReference>
<comment type="caution">
    <text evidence="5">The sequence shown here is derived from an EMBL/GenBank/DDBJ whole genome shotgun (WGS) entry which is preliminary data.</text>
</comment>
<evidence type="ECO:0000256" key="2">
    <source>
        <dbReference type="SAM" id="Phobius"/>
    </source>
</evidence>
<dbReference type="EMBL" id="QUSZ01002986">
    <property type="protein sequence ID" value="RHY20169.1"/>
    <property type="molecule type" value="Genomic_DNA"/>
</dbReference>
<evidence type="ECO:0000313" key="15">
    <source>
        <dbReference type="Proteomes" id="UP000266643"/>
    </source>
</evidence>
<dbReference type="Proteomes" id="UP000266239">
    <property type="component" value="Unassembled WGS sequence"/>
</dbReference>
<dbReference type="EMBL" id="QUTA01004307">
    <property type="protein sequence ID" value="RHY20271.1"/>
    <property type="molecule type" value="Genomic_DNA"/>
</dbReference>
<dbReference type="Proteomes" id="UP000265427">
    <property type="component" value="Unassembled WGS sequence"/>
</dbReference>
<dbReference type="EMBL" id="QUTC01006401">
    <property type="protein sequence ID" value="RHY52303.1"/>
    <property type="molecule type" value="Genomic_DNA"/>
</dbReference>
<name>A0A397CIJ0_APHAT</name>
<evidence type="ECO:0000313" key="4">
    <source>
        <dbReference type="EMBL" id="RHY20271.1"/>
    </source>
</evidence>
<dbReference type="Proteomes" id="UP000275652">
    <property type="component" value="Unassembled WGS sequence"/>
</dbReference>
<gene>
    <name evidence="4" type="ORF">DYB25_006247</name>
    <name evidence="8" type="ORF">DYB26_012920</name>
    <name evidence="10" type="ORF">DYB28_013699</name>
    <name evidence="5" type="ORF">DYB30_009557</name>
    <name evidence="9" type="ORF">DYB31_015042</name>
    <name evidence="7" type="ORF">DYB34_007060</name>
    <name evidence="3" type="ORF">DYB36_005856</name>
    <name evidence="6" type="ORF">DYB38_006028</name>
</gene>
<keyword evidence="2" id="KW-1133">Transmembrane helix</keyword>
<evidence type="ECO:0000313" key="3">
    <source>
        <dbReference type="EMBL" id="RHY20169.1"/>
    </source>
</evidence>
<dbReference type="Proteomes" id="UP000266643">
    <property type="component" value="Unassembled WGS sequence"/>
</dbReference>
<feature type="transmembrane region" description="Helical" evidence="2">
    <location>
        <begin position="158"/>
        <end position="183"/>
    </location>
</feature>
<dbReference type="EMBL" id="QUTF01023451">
    <property type="protein sequence ID" value="RHY86932.1"/>
    <property type="molecule type" value="Genomic_DNA"/>
</dbReference>
<evidence type="ECO:0000313" key="18">
    <source>
        <dbReference type="Proteomes" id="UP000286510"/>
    </source>
</evidence>
<protein>
    <submittedName>
        <fullName evidence="5">Uncharacterized protein</fullName>
    </submittedName>
</protein>
<dbReference type="Proteomes" id="UP000266196">
    <property type="component" value="Unassembled WGS sequence"/>
</dbReference>